<dbReference type="AlphaFoldDB" id="A0A354Z0Z7"/>
<keyword evidence="3" id="KW-0963">Cytoplasm</keyword>
<evidence type="ECO:0000256" key="2">
    <source>
        <dbReference type="ARBA" id="ARBA00006161"/>
    </source>
</evidence>
<feature type="non-terminal residue" evidence="6">
    <location>
        <position position="55"/>
    </location>
</feature>
<dbReference type="InterPro" id="IPR023101">
    <property type="entry name" value="AF1862-like_dom_sf"/>
</dbReference>
<evidence type="ECO:0000313" key="6">
    <source>
        <dbReference type="EMBL" id="HBK54137.1"/>
    </source>
</evidence>
<accession>A0A354Z0Z7</accession>
<organism evidence="6 7">
    <name type="scientific">Syntrophomonas wolfei</name>
    <dbReference type="NCBI Taxonomy" id="863"/>
    <lineage>
        <taxon>Bacteria</taxon>
        <taxon>Bacillati</taxon>
        <taxon>Bacillota</taxon>
        <taxon>Clostridia</taxon>
        <taxon>Eubacteriales</taxon>
        <taxon>Syntrophomonadaceae</taxon>
        <taxon>Syntrophomonas</taxon>
    </lineage>
</organism>
<protein>
    <recommendedName>
        <fullName evidence="5">CRISPR type III-B/RAMP module-associated protein Cmr5</fullName>
    </recommendedName>
</protein>
<feature type="non-terminal residue" evidence="6">
    <location>
        <position position="1"/>
    </location>
</feature>
<dbReference type="Gene3D" id="1.10.520.30">
    <property type="entry name" value="AF1862-like domain"/>
    <property type="match status" value="1"/>
</dbReference>
<evidence type="ECO:0000256" key="5">
    <source>
        <dbReference type="ARBA" id="ARBA00030001"/>
    </source>
</evidence>
<reference evidence="6 7" key="1">
    <citation type="journal article" date="2018" name="Nat. Biotechnol.">
        <title>A standardized bacterial taxonomy based on genome phylogeny substantially revises the tree of life.</title>
        <authorList>
            <person name="Parks D.H."/>
            <person name="Chuvochina M."/>
            <person name="Waite D.W."/>
            <person name="Rinke C."/>
            <person name="Skarshewski A."/>
            <person name="Chaumeil P.A."/>
            <person name="Hugenholtz P."/>
        </authorList>
    </citation>
    <scope>NUCLEOTIDE SEQUENCE [LARGE SCALE GENOMIC DNA]</scope>
    <source>
        <strain evidence="6">UBA10948</strain>
    </source>
</reference>
<proteinExistence type="inferred from homology"/>
<dbReference type="InterPro" id="IPR010160">
    <property type="entry name" value="CRISPR-assoc_prot_Cmr5"/>
</dbReference>
<keyword evidence="4" id="KW-0051">Antiviral defense</keyword>
<dbReference type="EMBL" id="DNZF01000206">
    <property type="protein sequence ID" value="HBK54137.1"/>
    <property type="molecule type" value="Genomic_DNA"/>
</dbReference>
<evidence type="ECO:0000256" key="1">
    <source>
        <dbReference type="ARBA" id="ARBA00004496"/>
    </source>
</evidence>
<dbReference type="GO" id="GO:0051607">
    <property type="term" value="P:defense response to virus"/>
    <property type="evidence" value="ECO:0007669"/>
    <property type="project" value="UniProtKB-KW"/>
</dbReference>
<evidence type="ECO:0000256" key="3">
    <source>
        <dbReference type="ARBA" id="ARBA00022490"/>
    </source>
</evidence>
<dbReference type="Proteomes" id="UP000263273">
    <property type="component" value="Unassembled WGS sequence"/>
</dbReference>
<name>A0A354Z0Z7_9FIRM</name>
<sequence>NTVLRGIEQRRAVFAYRNVEEAIEKLGGNESKDSVRYKGYAKKIPALIKTNGLGA</sequence>
<comment type="caution">
    <text evidence="6">The sequence shown here is derived from an EMBL/GenBank/DDBJ whole genome shotgun (WGS) entry which is preliminary data.</text>
</comment>
<dbReference type="SUPFAM" id="SSF158568">
    <property type="entry name" value="AF1862-like"/>
    <property type="match status" value="1"/>
</dbReference>
<comment type="subcellular location">
    <subcellularLocation>
        <location evidence="1">Cytoplasm</location>
    </subcellularLocation>
</comment>
<gene>
    <name evidence="6" type="ORF">DDZ44_09395</name>
</gene>
<dbReference type="Pfam" id="PF09701">
    <property type="entry name" value="Cas_Cmr5"/>
    <property type="match status" value="1"/>
</dbReference>
<evidence type="ECO:0000313" key="7">
    <source>
        <dbReference type="Proteomes" id="UP000263273"/>
    </source>
</evidence>
<evidence type="ECO:0000256" key="4">
    <source>
        <dbReference type="ARBA" id="ARBA00023118"/>
    </source>
</evidence>
<comment type="similarity">
    <text evidence="2">Belongs to the CRISPR system Cmr5 family.</text>
</comment>
<dbReference type="GO" id="GO:0005737">
    <property type="term" value="C:cytoplasm"/>
    <property type="evidence" value="ECO:0007669"/>
    <property type="project" value="UniProtKB-SubCell"/>
</dbReference>